<keyword evidence="1" id="KW-0732">Signal</keyword>
<evidence type="ECO:0000256" key="1">
    <source>
        <dbReference type="SAM" id="SignalP"/>
    </source>
</evidence>
<dbReference type="EMBL" id="RDQH01000327">
    <property type="protein sequence ID" value="RXI07912.1"/>
    <property type="molecule type" value="Genomic_DNA"/>
</dbReference>
<dbReference type="Proteomes" id="UP000290289">
    <property type="component" value="Chromosome 1"/>
</dbReference>
<gene>
    <name evidence="2" type="ORF">DVH24_014478</name>
</gene>
<proteinExistence type="predicted"/>
<comment type="caution">
    <text evidence="2">The sequence shown here is derived from an EMBL/GenBank/DDBJ whole genome shotgun (WGS) entry which is preliminary data.</text>
</comment>
<evidence type="ECO:0000313" key="2">
    <source>
        <dbReference type="EMBL" id="RXI07912.1"/>
    </source>
</evidence>
<organism evidence="2 3">
    <name type="scientific">Malus domestica</name>
    <name type="common">Apple</name>
    <name type="synonym">Pyrus malus</name>
    <dbReference type="NCBI Taxonomy" id="3750"/>
    <lineage>
        <taxon>Eukaryota</taxon>
        <taxon>Viridiplantae</taxon>
        <taxon>Streptophyta</taxon>
        <taxon>Embryophyta</taxon>
        <taxon>Tracheophyta</taxon>
        <taxon>Spermatophyta</taxon>
        <taxon>Magnoliopsida</taxon>
        <taxon>eudicotyledons</taxon>
        <taxon>Gunneridae</taxon>
        <taxon>Pentapetalae</taxon>
        <taxon>rosids</taxon>
        <taxon>fabids</taxon>
        <taxon>Rosales</taxon>
        <taxon>Rosaceae</taxon>
        <taxon>Amygdaloideae</taxon>
        <taxon>Maleae</taxon>
        <taxon>Malus</taxon>
    </lineage>
</organism>
<feature type="chain" id="PRO_5019757665" evidence="1">
    <location>
        <begin position="32"/>
        <end position="59"/>
    </location>
</feature>
<sequence>MARPWWPLHSPGGFRRTVAGFGLIWWDFGEALDVSWGGYEGNVVTPPSYVLGNLKKWYI</sequence>
<dbReference type="AlphaFoldDB" id="A0A498KQ84"/>
<evidence type="ECO:0000313" key="3">
    <source>
        <dbReference type="Proteomes" id="UP000290289"/>
    </source>
</evidence>
<reference evidence="2 3" key="1">
    <citation type="submission" date="2018-10" db="EMBL/GenBank/DDBJ databases">
        <title>A high-quality apple genome assembly.</title>
        <authorList>
            <person name="Hu J."/>
        </authorList>
    </citation>
    <scope>NUCLEOTIDE SEQUENCE [LARGE SCALE GENOMIC DNA]</scope>
    <source>
        <strain evidence="3">cv. HFTH1</strain>
        <tissue evidence="2">Young leaf</tissue>
    </source>
</reference>
<feature type="signal peptide" evidence="1">
    <location>
        <begin position="1"/>
        <end position="31"/>
    </location>
</feature>
<keyword evidence="3" id="KW-1185">Reference proteome</keyword>
<name>A0A498KQ84_MALDO</name>
<accession>A0A498KQ84</accession>
<protein>
    <submittedName>
        <fullName evidence="2">Uncharacterized protein</fullName>
    </submittedName>
</protein>